<organism evidence="1 2">
    <name type="scientific">Caerostris extrusa</name>
    <name type="common">Bark spider</name>
    <name type="synonym">Caerostris bankana</name>
    <dbReference type="NCBI Taxonomy" id="172846"/>
    <lineage>
        <taxon>Eukaryota</taxon>
        <taxon>Metazoa</taxon>
        <taxon>Ecdysozoa</taxon>
        <taxon>Arthropoda</taxon>
        <taxon>Chelicerata</taxon>
        <taxon>Arachnida</taxon>
        <taxon>Araneae</taxon>
        <taxon>Araneomorphae</taxon>
        <taxon>Entelegynae</taxon>
        <taxon>Araneoidea</taxon>
        <taxon>Araneidae</taxon>
        <taxon>Caerostris</taxon>
    </lineage>
</organism>
<dbReference type="EMBL" id="BPLR01011587">
    <property type="protein sequence ID" value="GIY47517.1"/>
    <property type="molecule type" value="Genomic_DNA"/>
</dbReference>
<dbReference type="Proteomes" id="UP001054945">
    <property type="component" value="Unassembled WGS sequence"/>
</dbReference>
<gene>
    <name evidence="1" type="ORF">CEXT_380711</name>
</gene>
<dbReference type="AlphaFoldDB" id="A0AAV4TRY4"/>
<evidence type="ECO:0000313" key="1">
    <source>
        <dbReference type="EMBL" id="GIY47517.1"/>
    </source>
</evidence>
<evidence type="ECO:0000313" key="2">
    <source>
        <dbReference type="Proteomes" id="UP001054945"/>
    </source>
</evidence>
<sequence length="78" mass="8691">MQKTFCSTWTLNSVCSNRSHGGPHEIDVNQPAVSARVSRDNLLLYLCIGCLHPPSVEVIRDVCPSYTVFAPNHHSRVK</sequence>
<comment type="caution">
    <text evidence="1">The sequence shown here is derived from an EMBL/GenBank/DDBJ whole genome shotgun (WGS) entry which is preliminary data.</text>
</comment>
<keyword evidence="2" id="KW-1185">Reference proteome</keyword>
<accession>A0AAV4TRY4</accession>
<protein>
    <submittedName>
        <fullName evidence="1">Uncharacterized protein</fullName>
    </submittedName>
</protein>
<name>A0AAV4TRY4_CAEEX</name>
<proteinExistence type="predicted"/>
<reference evidence="1 2" key="1">
    <citation type="submission" date="2021-06" db="EMBL/GenBank/DDBJ databases">
        <title>Caerostris extrusa draft genome.</title>
        <authorList>
            <person name="Kono N."/>
            <person name="Arakawa K."/>
        </authorList>
    </citation>
    <scope>NUCLEOTIDE SEQUENCE [LARGE SCALE GENOMIC DNA]</scope>
</reference>